<keyword evidence="11" id="KW-0267">Excision nuclease</keyword>
<feature type="domain" description="ABC transporter" evidence="18">
    <location>
        <begin position="448"/>
        <end position="673"/>
    </location>
</feature>
<dbReference type="GO" id="GO:0006289">
    <property type="term" value="P:nucleotide-excision repair"/>
    <property type="evidence" value="ECO:0007669"/>
    <property type="project" value="InterPro"/>
</dbReference>
<sequence length="2475" mass="270829">MPASDIIIKGAREHNLRSVDVTLPRNQLICLTGVSGSGKSSLAFDTLFAEGQRRYVESLSTFARQFLGQMPKPDVDHISGLSPSISISQKSSGNNPRSTVGTITEIYDFLRVLYARVGQGHCPQCGKVITAQSREAIIGRIEQLPAKTKFMVLAPVVRRQKGEFKDLFEDLQKQGYVRARVDGRVVLLNESQSLDRQMRHDIEVVIDRLVAGPTIRTRLAEAVELALKLGDGNLIVTPEVDAAQPSLELDDEDRAELAAGDDEDEPKAPKARGRKKAAPAAEEEGDEEEAPEAAAPAVRGRHKGHGQPGDITLSADYACNSCGISFQPPTPQLFSFNSPQGMCLSCDGLGEMFSFDPEKLVPDPSLSFGGGAIELIGSWKDLGRWKRHIYAGVADTMDRKLSLGDNYLLETSWNDLSDEERRIWLWGTGSEHITYTWRNGKASQKYGGTFDGVIPELLEKYRTAKSKSLIAKLEQFMNVIRCPDCHGKRLNAQACAVRITTADEAFADAPTLTLPDLCHMPISEVEKFFSGLILDNTQQQIAEEALKEIRGRLGFLTNVGLEYLSLDRTAPTLSGGESQRIRLAGQVGCGLVGVLYILDEPSIGLHPRDNDRLLATLERLRDLGNTVVVVEHDEDTMRAADHIIDFGPGPGVRGGKVVGIGKAKDVEKSKESVTGAYLSGARKIEVPKERRVTPFRPTTPTRFRGPVPAAPELEPNEFPTIRIVGARHNNLKNVDVEIPLGKFVCVTGVSGSGKSSLVNDIVSESLLRDLMGGKGTPGEHDRIEGIEQLDKLIAIDQTPIGRTPRSNPATYIKVFDEIRDLYAQLSESKRRGYKPGRFSFNVVGGRCEACSGNGSNKLEMDFLADVWITCQVCQGHRFNHETLQVLFKGKSIAEVLEMDIQQAMEHFENVPAVYDRLATLHAVGLDYMKLGQPSPTLSGGEAQRIKLARELVKKSTGRTMYLLDEPTTGLHFADIELLLKVLHDFVDVGNTVLVVEHNLDVIKTADWVIEIGPEGGKAGGRVVMAGTPEQMVDHAIKAEQQNPSKRAEGLTPSIPSADALLPSHTGLSLAPYLGVKTPKSIAAQQAANSKRVPVPQATHITVRGARQHNLRNVDVSVPRDEMTVCCGPSGSGKTSLAMDTIYAEGQRRYVESLSSYARQFIGQLQKPAVEHIEGLSPAIAIEQRTTGHTPRSTVGTVTEIYDYFRILLSRLGQMHCPDCDIPIGTQSPDEIITAVLSEPEGTKAYLMAPLTLAQGEQYEQLWAKLKGDGYLRVRVDGQTFELDAMPAVDRRRKHDVEVIVDRITIRKEGRGRLADSIESALSLGRGVLHLAIVDDKQTETRWPVKVHSQHLVCTQCNRSFEALSPHHFSFNSSLGWCGACEGLGTEVGANPASLFRSMSMSLAEGAILVWPNVKQPLFAAMLGALRDRFGIPIDVPFDKLSPRNRRLVMYGTGEEWIEVVPQNAVQKAATGGRGSAVSEDRDHRSRLSAFRFQYKGLYPALEEASRLSPRLRGRLEHLVDEIECSQCGGSRLRDDSAAVRFQTRTIDEYCRLPLGELLPTVDKWKLPAPQKKIAGELVREIRNRLTFLCDVGLEYLTIGRSAPTLSGGESQRIRLASQVGSGLCGVLYVLDEPTIGLHPRDNTRLVGALHKLRDLGNTLLVVEHDRDVIAGADGLLDFGPAAGKLGGDIVARGTPEEVSKKRGSVTGPYLSGKKAIPVIKNRRVLSEDPAADGKKSKPAAKSKAKASALPPSTFPSSSLRIINARHNNLKGVNVTIPLGTLTAVTGVSGSGKSSLVEDVLYNQLARQLHRAKTVPGNHDGIAGVEQIDKVIRVDQRPLGNTPSSNPATYTGVFDLIRELFAQLPEAKVRGYAARRFSFNVPGGRCDDCEGAGQKCIEMHFLPDVWVDCDTCQGHRYNRETLDVKYRGRSIADVLEMSCGEARELFENIPKVRKILQTLCDVGLDYVALGQSAATLSGGEAQRVKLAAELARPDTGRTLYILDEPTTGLHFDDIAKLLDVLHRLVDLGNTVLVIEHNLDVIKQCDWLIDIGPEAGAGGGSVVGQGTPEQLVEQMQAAEGGTSKAKKKPAAKGPGLSNPPAGFPSHTAFALVPVLAEGPHVERKPYDFAAAEAKRHGDLDINDLGKEVKMPWELDGRKWHVEDRVSRSGDPVRWDGRILAAIDERVHQLSESFLPTDWSHRTIVEINGQKKSDGWFFHAITGEPWVLKLKFRTAKRTFNAERLTAELNLPPFNDLAEIETYGNGPRVKCKNLRGPFQEVQVFAHGWDELNTPAFWSMVELAVEGFKKFTERVGKNPEDVMPWKVLGKKWHLARKGFPPGKKVAWPQETLEELLELLESTAAAGLAAEATSPNGDAKAGPQFLWNNQQVVHLMIPGQRIPWATVQTKRTVGVDVSLHGPAGAFATGRVAEIGVKQLIQPGSEGYDAVKLRFITPEDLTRGGLQKFLAEHLEAVRAVAK</sequence>
<dbReference type="Gene3D" id="1.20.1580.10">
    <property type="entry name" value="ABC transporter ATPase like domain"/>
    <property type="match status" value="4"/>
</dbReference>
<dbReference type="InterPro" id="IPR027417">
    <property type="entry name" value="P-loop_NTPase"/>
</dbReference>
<name>A0A5K7X6R6_9BACT</name>
<dbReference type="InterPro" id="IPR004602">
    <property type="entry name" value="UvrA"/>
</dbReference>
<dbReference type="PANTHER" id="PTHR43152:SF3">
    <property type="entry name" value="UVRABC SYSTEM PROTEIN A"/>
    <property type="match status" value="1"/>
</dbReference>
<dbReference type="KEGG" id="lpav:PLANPX_0033"/>
<evidence type="ECO:0000313" key="20">
    <source>
        <dbReference type="Proteomes" id="UP000326837"/>
    </source>
</evidence>
<dbReference type="NCBIfam" id="NF001503">
    <property type="entry name" value="PRK00349.1"/>
    <property type="match status" value="1"/>
</dbReference>
<dbReference type="GO" id="GO:0004518">
    <property type="term" value="F:nuclease activity"/>
    <property type="evidence" value="ECO:0007669"/>
    <property type="project" value="UniProtKB-KW"/>
</dbReference>
<dbReference type="Gene3D" id="3.30.1490.20">
    <property type="entry name" value="ATP-grasp fold, A domain"/>
    <property type="match status" value="1"/>
</dbReference>
<dbReference type="NCBIfam" id="TIGR00630">
    <property type="entry name" value="uvra"/>
    <property type="match status" value="1"/>
</dbReference>
<dbReference type="GO" id="GO:0009380">
    <property type="term" value="C:excinuclease repair complex"/>
    <property type="evidence" value="ECO:0007669"/>
    <property type="project" value="InterPro"/>
</dbReference>
<evidence type="ECO:0000256" key="11">
    <source>
        <dbReference type="ARBA" id="ARBA00022881"/>
    </source>
</evidence>
<accession>A0A5K7X6R6</accession>
<dbReference type="PROSITE" id="PS50893">
    <property type="entry name" value="ABC_TRANSPORTER_2"/>
    <property type="match status" value="3"/>
</dbReference>
<dbReference type="GO" id="GO:0008270">
    <property type="term" value="F:zinc ion binding"/>
    <property type="evidence" value="ECO:0007669"/>
    <property type="project" value="UniProtKB-KW"/>
</dbReference>
<dbReference type="CDD" id="cd03271">
    <property type="entry name" value="ABC_UvrA_II"/>
    <property type="match status" value="2"/>
</dbReference>
<dbReference type="Proteomes" id="UP000326837">
    <property type="component" value="Chromosome"/>
</dbReference>
<reference evidence="20" key="1">
    <citation type="submission" date="2019-10" db="EMBL/GenBank/DDBJ databases">
        <title>Lacipirellula parvula gen. nov., sp. nov., representing a lineage of planctomycetes widespread in freshwater anoxic habitats, and description of the family Lacipirellulaceae.</title>
        <authorList>
            <person name="Dedysh S.N."/>
            <person name="Kulichevskaya I.S."/>
            <person name="Beletsky A.V."/>
            <person name="Rakitin A.L."/>
            <person name="Mardanov A.V."/>
            <person name="Ivanova A.A."/>
            <person name="Saltykova V.X."/>
            <person name="Rijpstra W.I.C."/>
            <person name="Sinninghe Damste J.S."/>
            <person name="Ravin N.V."/>
        </authorList>
    </citation>
    <scope>NUCLEOTIDE SEQUENCE [LARGE SCALE GENOMIC DNA]</scope>
    <source>
        <strain evidence="20">PX69</strain>
    </source>
</reference>
<protein>
    <recommendedName>
        <fullName evidence="15">UvrABC system protein A</fullName>
    </recommendedName>
    <alternativeName>
        <fullName evidence="16">Excinuclease ABC subunit A</fullName>
    </alternativeName>
</protein>
<evidence type="ECO:0000256" key="3">
    <source>
        <dbReference type="ARBA" id="ARBA00022723"/>
    </source>
</evidence>
<evidence type="ECO:0000256" key="16">
    <source>
        <dbReference type="ARBA" id="ARBA00042156"/>
    </source>
</evidence>
<feature type="compositionally biased region" description="Acidic residues" evidence="17">
    <location>
        <begin position="256"/>
        <end position="265"/>
    </location>
</feature>
<feature type="region of interest" description="Disordered" evidence="17">
    <location>
        <begin position="256"/>
        <end position="307"/>
    </location>
</feature>
<dbReference type="GO" id="GO:0005524">
    <property type="term" value="F:ATP binding"/>
    <property type="evidence" value="ECO:0007669"/>
    <property type="project" value="UniProtKB-KW"/>
</dbReference>
<feature type="domain" description="ABC transporter" evidence="18">
    <location>
        <begin position="1754"/>
        <end position="2082"/>
    </location>
</feature>
<dbReference type="EMBL" id="AP021861">
    <property type="protein sequence ID" value="BBO30421.1"/>
    <property type="molecule type" value="Genomic_DNA"/>
</dbReference>
<keyword evidence="13" id="KW-0234">DNA repair</keyword>
<dbReference type="InterPro" id="IPR013815">
    <property type="entry name" value="ATP_grasp_subdomain_1"/>
</dbReference>
<feature type="region of interest" description="Disordered" evidence="17">
    <location>
        <begin position="1726"/>
        <end position="1753"/>
    </location>
</feature>
<dbReference type="PROSITE" id="PS00211">
    <property type="entry name" value="ABC_TRANSPORTER_1"/>
    <property type="match status" value="4"/>
</dbReference>
<evidence type="ECO:0000256" key="14">
    <source>
        <dbReference type="ARBA" id="ARBA00038000"/>
    </source>
</evidence>
<evidence type="ECO:0000256" key="7">
    <source>
        <dbReference type="ARBA" id="ARBA00022769"/>
    </source>
</evidence>
<dbReference type="InterPro" id="IPR003439">
    <property type="entry name" value="ABC_transporter-like_ATP-bd"/>
</dbReference>
<evidence type="ECO:0000256" key="1">
    <source>
        <dbReference type="ARBA" id="ARBA00004496"/>
    </source>
</evidence>
<evidence type="ECO:0000259" key="18">
    <source>
        <dbReference type="PROSITE" id="PS50893"/>
    </source>
</evidence>
<dbReference type="FunFam" id="3.40.50.300:FF:000028">
    <property type="entry name" value="UvrABC system protein A"/>
    <property type="match status" value="1"/>
</dbReference>
<evidence type="ECO:0000256" key="13">
    <source>
        <dbReference type="ARBA" id="ARBA00023204"/>
    </source>
</evidence>
<comment type="similarity">
    <text evidence="14">Belongs to the ABC transporter superfamily. UvrA family.</text>
</comment>
<keyword evidence="10" id="KW-0067">ATP-binding</keyword>
<evidence type="ECO:0000256" key="10">
    <source>
        <dbReference type="ARBA" id="ARBA00022840"/>
    </source>
</evidence>
<organism evidence="19 20">
    <name type="scientific">Lacipirellula parvula</name>
    <dbReference type="NCBI Taxonomy" id="2650471"/>
    <lineage>
        <taxon>Bacteria</taxon>
        <taxon>Pseudomonadati</taxon>
        <taxon>Planctomycetota</taxon>
        <taxon>Planctomycetia</taxon>
        <taxon>Pirellulales</taxon>
        <taxon>Lacipirellulaceae</taxon>
        <taxon>Lacipirellula</taxon>
    </lineage>
</organism>
<dbReference type="Pfam" id="PF17760">
    <property type="entry name" value="UvrA_inter"/>
    <property type="match status" value="2"/>
</dbReference>
<gene>
    <name evidence="19" type="ORF">PLANPX_0033</name>
</gene>
<dbReference type="Pfam" id="PF17755">
    <property type="entry name" value="UvrA_DNA-bind"/>
    <property type="match status" value="2"/>
</dbReference>
<evidence type="ECO:0000256" key="8">
    <source>
        <dbReference type="ARBA" id="ARBA00022771"/>
    </source>
</evidence>
<dbReference type="RefSeq" id="WP_152096770.1">
    <property type="nucleotide sequence ID" value="NZ_AP021861.1"/>
</dbReference>
<feature type="region of interest" description="Disordered" evidence="17">
    <location>
        <begin position="2074"/>
        <end position="2100"/>
    </location>
</feature>
<evidence type="ECO:0000256" key="17">
    <source>
        <dbReference type="SAM" id="MobiDB-lite"/>
    </source>
</evidence>
<dbReference type="Gene3D" id="3.40.50.300">
    <property type="entry name" value="P-loop containing nucleotide triphosphate hydrolases"/>
    <property type="match status" value="4"/>
</dbReference>
<evidence type="ECO:0000256" key="9">
    <source>
        <dbReference type="ARBA" id="ARBA00022833"/>
    </source>
</evidence>
<dbReference type="SMART" id="SM00382">
    <property type="entry name" value="AAA"/>
    <property type="match status" value="3"/>
</dbReference>
<feature type="domain" description="ABC transporter" evidence="18">
    <location>
        <begin position="716"/>
        <end position="1038"/>
    </location>
</feature>
<dbReference type="GO" id="GO:0005737">
    <property type="term" value="C:cytoplasm"/>
    <property type="evidence" value="ECO:0007669"/>
    <property type="project" value="UniProtKB-SubCell"/>
</dbReference>
<keyword evidence="3" id="KW-0479">Metal-binding</keyword>
<feature type="compositionally biased region" description="Acidic residues" evidence="17">
    <location>
        <begin position="281"/>
        <end position="291"/>
    </location>
</feature>
<dbReference type="PANTHER" id="PTHR43152">
    <property type="entry name" value="UVRABC SYSTEM PROTEIN A"/>
    <property type="match status" value="1"/>
</dbReference>
<evidence type="ECO:0000256" key="12">
    <source>
        <dbReference type="ARBA" id="ARBA00023125"/>
    </source>
</evidence>
<evidence type="ECO:0000256" key="5">
    <source>
        <dbReference type="ARBA" id="ARBA00022741"/>
    </source>
</evidence>
<evidence type="ECO:0000313" key="19">
    <source>
        <dbReference type="EMBL" id="BBO30421.1"/>
    </source>
</evidence>
<keyword evidence="5" id="KW-0547">Nucleotide-binding</keyword>
<keyword evidence="8" id="KW-0863">Zinc-finger</keyword>
<dbReference type="Gene3D" id="1.10.8.280">
    <property type="entry name" value="ABC transporter ATPase domain-like"/>
    <property type="match status" value="2"/>
</dbReference>
<evidence type="ECO:0000256" key="2">
    <source>
        <dbReference type="ARBA" id="ARBA00022490"/>
    </source>
</evidence>
<dbReference type="InterPro" id="IPR003593">
    <property type="entry name" value="AAA+_ATPase"/>
</dbReference>
<dbReference type="GO" id="GO:0016887">
    <property type="term" value="F:ATP hydrolysis activity"/>
    <property type="evidence" value="ECO:0007669"/>
    <property type="project" value="InterPro"/>
</dbReference>
<keyword evidence="4" id="KW-0677">Repeat</keyword>
<comment type="subcellular location">
    <subcellularLocation>
        <location evidence="1">Cytoplasm</location>
    </subcellularLocation>
</comment>
<keyword evidence="20" id="KW-1185">Reference proteome</keyword>
<evidence type="ECO:0000256" key="15">
    <source>
        <dbReference type="ARBA" id="ARBA00039316"/>
    </source>
</evidence>
<proteinExistence type="inferred from homology"/>
<evidence type="ECO:0000256" key="4">
    <source>
        <dbReference type="ARBA" id="ARBA00022737"/>
    </source>
</evidence>
<dbReference type="Gene3D" id="3.30.190.20">
    <property type="match status" value="1"/>
</dbReference>
<keyword evidence="7" id="KW-0228">DNA excision</keyword>
<dbReference type="GO" id="GO:0003677">
    <property type="term" value="F:DNA binding"/>
    <property type="evidence" value="ECO:0007669"/>
    <property type="project" value="UniProtKB-KW"/>
</dbReference>
<dbReference type="InterPro" id="IPR017871">
    <property type="entry name" value="ABC_transporter-like_CS"/>
</dbReference>
<dbReference type="InterPro" id="IPR041552">
    <property type="entry name" value="UvrA_DNA-bd"/>
</dbReference>
<keyword evidence="12" id="KW-0238">DNA-binding</keyword>
<keyword evidence="9" id="KW-0862">Zinc</keyword>
<dbReference type="SUPFAM" id="SSF52540">
    <property type="entry name" value="P-loop containing nucleoside triphosphate hydrolases"/>
    <property type="match status" value="4"/>
</dbReference>
<evidence type="ECO:0000256" key="6">
    <source>
        <dbReference type="ARBA" id="ARBA00022763"/>
    </source>
</evidence>
<keyword evidence="2" id="KW-0963">Cytoplasm</keyword>
<dbReference type="InterPro" id="IPR041102">
    <property type="entry name" value="UvrA_inter"/>
</dbReference>
<keyword evidence="6" id="KW-0227">DNA damage</keyword>